<dbReference type="RefSeq" id="WP_093841342.1">
    <property type="nucleotide sequence ID" value="NZ_FOLM01000022.1"/>
</dbReference>
<dbReference type="PANTHER" id="PTHR30614:SF21">
    <property type="entry name" value="AMINO ACID ABC TRANSPORTER PERMEASE"/>
    <property type="match status" value="1"/>
</dbReference>
<organism evidence="10 11">
    <name type="scientific">Streptomyces aidingensis</name>
    <dbReference type="NCBI Taxonomy" id="910347"/>
    <lineage>
        <taxon>Bacteria</taxon>
        <taxon>Bacillati</taxon>
        <taxon>Actinomycetota</taxon>
        <taxon>Actinomycetes</taxon>
        <taxon>Kitasatosporales</taxon>
        <taxon>Streptomycetaceae</taxon>
        <taxon>Streptomyces</taxon>
    </lineage>
</organism>
<dbReference type="NCBIfam" id="TIGR01726">
    <property type="entry name" value="HEQRo_perm_3TM"/>
    <property type="match status" value="1"/>
</dbReference>
<gene>
    <name evidence="10" type="ORF">SAMN05421773_12220</name>
</gene>
<evidence type="ECO:0000256" key="2">
    <source>
        <dbReference type="ARBA" id="ARBA00022448"/>
    </source>
</evidence>
<dbReference type="GO" id="GO:0022857">
    <property type="term" value="F:transmembrane transporter activity"/>
    <property type="evidence" value="ECO:0007669"/>
    <property type="project" value="InterPro"/>
</dbReference>
<keyword evidence="3" id="KW-1003">Cell membrane</keyword>
<dbReference type="PROSITE" id="PS50928">
    <property type="entry name" value="ABC_TM1"/>
    <property type="match status" value="1"/>
</dbReference>
<dbReference type="InterPro" id="IPR043429">
    <property type="entry name" value="ArtM/GltK/GlnP/TcyL/YhdX-like"/>
</dbReference>
<feature type="domain" description="ABC transmembrane type-1" evidence="9">
    <location>
        <begin position="69"/>
        <end position="257"/>
    </location>
</feature>
<dbReference type="EMBL" id="FOLM01000022">
    <property type="protein sequence ID" value="SFD64220.1"/>
    <property type="molecule type" value="Genomic_DNA"/>
</dbReference>
<dbReference type="Pfam" id="PF00528">
    <property type="entry name" value="BPD_transp_1"/>
    <property type="match status" value="1"/>
</dbReference>
<name>A0A1I1U8I2_9ACTN</name>
<feature type="compositionally biased region" description="Basic and acidic residues" evidence="8">
    <location>
        <begin position="301"/>
        <end position="312"/>
    </location>
</feature>
<dbReference type="GO" id="GO:0043190">
    <property type="term" value="C:ATP-binding cassette (ABC) transporter complex"/>
    <property type="evidence" value="ECO:0007669"/>
    <property type="project" value="InterPro"/>
</dbReference>
<keyword evidence="6 7" id="KW-0472">Membrane</keyword>
<feature type="transmembrane region" description="Helical" evidence="7">
    <location>
        <begin position="105"/>
        <end position="124"/>
    </location>
</feature>
<comment type="subcellular location">
    <subcellularLocation>
        <location evidence="1 7">Cell membrane</location>
        <topology evidence="1 7">Multi-pass membrane protein</topology>
    </subcellularLocation>
</comment>
<dbReference type="InterPro" id="IPR010065">
    <property type="entry name" value="AA_ABC_transptr_permease_3TM"/>
</dbReference>
<feature type="transmembrane region" description="Helical" evidence="7">
    <location>
        <begin position="185"/>
        <end position="210"/>
    </location>
</feature>
<feature type="transmembrane region" description="Helical" evidence="7">
    <location>
        <begin position="17"/>
        <end position="37"/>
    </location>
</feature>
<evidence type="ECO:0000259" key="9">
    <source>
        <dbReference type="PROSITE" id="PS50928"/>
    </source>
</evidence>
<sequence>MSSSVLYDVPGPRARSVNVLLAVLFVLVLGGAAWWVLDTMHDEGQLAADKWKPFVTDGRVWTTFLLPGLWATVKAALLAIVIALPLGAVLGIARMSDHSWVRVPAGAVVEFFRAIPVLILMIFANEAYARFTDVEPDNRPLYAVVTALVLYNASVLAEVVRAGVQALPRGQTDAALAVGMRKSQLMLYVLLPQAVTAMLPAILSQLVVIVKDTALGGAVLGYSELMRSAGLINANYANLIASLTVVAVIYIVLNYLITSFAHWLEARIRRGKRTTGAVLTMEPHEQTEAGQPTLPTVKALEPPHDRPGDRPGDQPNDQGQT</sequence>
<evidence type="ECO:0000256" key="1">
    <source>
        <dbReference type="ARBA" id="ARBA00004651"/>
    </source>
</evidence>
<reference evidence="10 11" key="1">
    <citation type="submission" date="2016-10" db="EMBL/GenBank/DDBJ databases">
        <authorList>
            <person name="de Groot N.N."/>
        </authorList>
    </citation>
    <scope>NUCLEOTIDE SEQUENCE [LARGE SCALE GENOMIC DNA]</scope>
    <source>
        <strain evidence="10 11">CGMCC 4.5739</strain>
    </source>
</reference>
<evidence type="ECO:0000256" key="8">
    <source>
        <dbReference type="SAM" id="MobiDB-lite"/>
    </source>
</evidence>
<dbReference type="AlphaFoldDB" id="A0A1I1U8I2"/>
<evidence type="ECO:0000256" key="6">
    <source>
        <dbReference type="ARBA" id="ARBA00023136"/>
    </source>
</evidence>
<keyword evidence="5 7" id="KW-1133">Transmembrane helix</keyword>
<dbReference type="OrthoDB" id="4543034at2"/>
<dbReference type="SUPFAM" id="SSF161098">
    <property type="entry name" value="MetI-like"/>
    <property type="match status" value="1"/>
</dbReference>
<evidence type="ECO:0000256" key="4">
    <source>
        <dbReference type="ARBA" id="ARBA00022692"/>
    </source>
</evidence>
<dbReference type="Proteomes" id="UP000199207">
    <property type="component" value="Unassembled WGS sequence"/>
</dbReference>
<proteinExistence type="inferred from homology"/>
<feature type="transmembrane region" description="Helical" evidence="7">
    <location>
        <begin position="236"/>
        <end position="264"/>
    </location>
</feature>
<accession>A0A1I1U8I2</accession>
<evidence type="ECO:0000256" key="7">
    <source>
        <dbReference type="RuleBase" id="RU363032"/>
    </source>
</evidence>
<feature type="region of interest" description="Disordered" evidence="8">
    <location>
        <begin position="280"/>
        <end position="321"/>
    </location>
</feature>
<dbReference type="STRING" id="910347.SAMN05421773_12220"/>
<dbReference type="PANTHER" id="PTHR30614">
    <property type="entry name" value="MEMBRANE COMPONENT OF AMINO ACID ABC TRANSPORTER"/>
    <property type="match status" value="1"/>
</dbReference>
<dbReference type="InterPro" id="IPR035906">
    <property type="entry name" value="MetI-like_sf"/>
</dbReference>
<evidence type="ECO:0000256" key="3">
    <source>
        <dbReference type="ARBA" id="ARBA00022475"/>
    </source>
</evidence>
<keyword evidence="11" id="KW-1185">Reference proteome</keyword>
<feature type="transmembrane region" description="Helical" evidence="7">
    <location>
        <begin position="69"/>
        <end position="93"/>
    </location>
</feature>
<evidence type="ECO:0000313" key="10">
    <source>
        <dbReference type="EMBL" id="SFD64220.1"/>
    </source>
</evidence>
<keyword evidence="4 7" id="KW-0812">Transmembrane</keyword>
<feature type="transmembrane region" description="Helical" evidence="7">
    <location>
        <begin position="144"/>
        <end position="164"/>
    </location>
</feature>
<dbReference type="CDD" id="cd06261">
    <property type="entry name" value="TM_PBP2"/>
    <property type="match status" value="1"/>
</dbReference>
<dbReference type="GO" id="GO:0006865">
    <property type="term" value="P:amino acid transport"/>
    <property type="evidence" value="ECO:0007669"/>
    <property type="project" value="TreeGrafter"/>
</dbReference>
<dbReference type="Gene3D" id="1.10.3720.10">
    <property type="entry name" value="MetI-like"/>
    <property type="match status" value="1"/>
</dbReference>
<keyword evidence="2 7" id="KW-0813">Transport</keyword>
<dbReference type="InterPro" id="IPR000515">
    <property type="entry name" value="MetI-like"/>
</dbReference>
<comment type="similarity">
    <text evidence="7">Belongs to the binding-protein-dependent transport system permease family.</text>
</comment>
<protein>
    <submittedName>
        <fullName evidence="10">Glutamate transport system permease protein</fullName>
    </submittedName>
</protein>
<evidence type="ECO:0000256" key="5">
    <source>
        <dbReference type="ARBA" id="ARBA00022989"/>
    </source>
</evidence>
<evidence type="ECO:0000313" key="11">
    <source>
        <dbReference type="Proteomes" id="UP000199207"/>
    </source>
</evidence>